<reference evidence="1 2" key="1">
    <citation type="journal article" date="2020" name="Microorganisms">
        <title>Simultaneous Genome Sequencing of Prosthecochloris ethylica and Desulfuromonas acetoxidans within a Syntrophic Mixture Reveals Unique Pili and Protein Interactions.</title>
        <authorList>
            <person name="Kyndt J.A."/>
            <person name="Van Beeumen J.J."/>
            <person name="Meyer T.E."/>
        </authorList>
    </citation>
    <scope>NUCLEOTIDE SEQUENCE [LARGE SCALE GENOMIC DNA]</scope>
    <source>
        <strain evidence="1 2">N3</strain>
    </source>
</reference>
<keyword evidence="2" id="KW-1185">Reference proteome</keyword>
<dbReference type="InterPro" id="IPR052565">
    <property type="entry name" value="Glutaredoxin-like_YDR286C"/>
</dbReference>
<proteinExistence type="predicted"/>
<comment type="caution">
    <text evidence="1">The sequence shown here is derived from an EMBL/GenBank/DDBJ whole genome shotgun (WGS) entry which is preliminary data.</text>
</comment>
<evidence type="ECO:0000313" key="2">
    <source>
        <dbReference type="Proteomes" id="UP000619838"/>
    </source>
</evidence>
<accession>A0ABR9XS33</accession>
<dbReference type="Proteomes" id="UP000619838">
    <property type="component" value="Unassembled WGS sequence"/>
</dbReference>
<dbReference type="PANTHER" id="PTHR33558">
    <property type="entry name" value="GLUTAREDOXIN-LIKE PROTEIN C5ORF63 HOMOLOG"/>
    <property type="match status" value="1"/>
</dbReference>
<dbReference type="RefSeq" id="WP_114607336.1">
    <property type="nucleotide sequence ID" value="NZ_JABVZQ010000009.1"/>
</dbReference>
<dbReference type="InterPro" id="IPR036249">
    <property type="entry name" value="Thioredoxin-like_sf"/>
</dbReference>
<name>A0ABR9XS33_9CHLB</name>
<dbReference type="SUPFAM" id="SSF52833">
    <property type="entry name" value="Thioredoxin-like"/>
    <property type="match status" value="1"/>
</dbReference>
<dbReference type="Pfam" id="PF05768">
    <property type="entry name" value="Glrx-like"/>
    <property type="match status" value="1"/>
</dbReference>
<evidence type="ECO:0000313" key="1">
    <source>
        <dbReference type="EMBL" id="MBF0636789.1"/>
    </source>
</evidence>
<protein>
    <submittedName>
        <fullName evidence="1">Glutaredoxin family protein</fullName>
    </submittedName>
</protein>
<dbReference type="Gene3D" id="3.40.30.10">
    <property type="entry name" value="Glutaredoxin"/>
    <property type="match status" value="1"/>
</dbReference>
<dbReference type="EMBL" id="JADGII010000008">
    <property type="protein sequence ID" value="MBF0636789.1"/>
    <property type="molecule type" value="Genomic_DNA"/>
</dbReference>
<dbReference type="PANTHER" id="PTHR33558:SF1">
    <property type="entry name" value="GLUTAREDOXIN-LIKE PROTEIN C5ORF63 HOMOLOG"/>
    <property type="match status" value="1"/>
</dbReference>
<gene>
    <name evidence="1" type="ORF">INT08_06315</name>
</gene>
<dbReference type="InterPro" id="IPR008554">
    <property type="entry name" value="Glutaredoxin-like"/>
</dbReference>
<sequence>MKTVHFYTKPGCHLCELALEVVERVRVVVPFSLELIDITGERELEERYRYDIPVVLLDGREVFRHHVYEEDLVRLLD</sequence>
<organism evidence="1 2">
    <name type="scientific">Prosthecochloris ethylica</name>
    <dbReference type="NCBI Taxonomy" id="2743976"/>
    <lineage>
        <taxon>Bacteria</taxon>
        <taxon>Pseudomonadati</taxon>
        <taxon>Chlorobiota</taxon>
        <taxon>Chlorobiia</taxon>
        <taxon>Chlorobiales</taxon>
        <taxon>Chlorobiaceae</taxon>
        <taxon>Prosthecochloris</taxon>
    </lineage>
</organism>